<feature type="domain" description="Protein kinase" evidence="10">
    <location>
        <begin position="138"/>
        <end position="395"/>
    </location>
</feature>
<sequence>MSGVPKGATAGHSSASSAAALHVKQRSRTSSNDAARRVYDSDRFKLVQRRRASTSPSHALPSTFKPISGQEASAEGAHRADPVVGRAADTASREQTQKPTQNKSKKTKKEATPQPVVPLQIVETWANAQEGDVETRTYVKGKFLGKGGFARCYELTCKRTGKSYAAKVVAKSSLLKLKAKQKFTSEIKIHKSLHHPQIVQFEHFFEDADNAYILLELCRNQSMSDLMRRRKRLSEGEVRFYMRQLVEGLAYLHKALVIHRDLKLGNLFLTSDMRLKIGDFGLAARLDDPDDRKRTMCGTPNYIAPEILNGQRGDGHSFEVDIWSTGVVMYTMLVGRPPFETDDVKATYKLIRANQYDFPETAHVSRSAQSLVRSILRNDPGARPSLEQIMKHPFLADEFVPATLPRTALLVTPPSCKRQSFVTRHSDSERFASSAEGVAPAPSAASKRCPLQTRDANAYAQRASDPGALPNLLQSLPPAYKRDGTRRAAGFSGSTTRQVTTSGSTTVVRSPHDRIGDTPVCSQNALQAAYKTLSRLFYLQEHSHNRDDGGARLSESSPAATIVAAAQRLKKVRAEADAICPLVPATLWISQWVDYTSKYGIGYMLSNGESGVYFNDSTKMISSADGRVFEYIERQSSHYPGADSQVRYTMDNYDPVLNKKVTLLGHFKGYLVDARAENDEADALESQLARSFVLSSRGEGTDTGTLENCSGDGMVEPMVYVTKWVKTRHAVLFQLSNRTLQFNFFDKSKLMLSANACVATYLNRDGDLAVFPSATAVLTSERPDLGKRLRYAKDMLQQMVRTTESKSKGSVT</sequence>
<gene>
    <name evidence="12" type="ORF">HBR001_LOCUS3655</name>
</gene>
<dbReference type="CDD" id="cd13118">
    <property type="entry name" value="POLO_box_1"/>
    <property type="match status" value="1"/>
</dbReference>
<dbReference type="PROSITE" id="PS00108">
    <property type="entry name" value="PROTEIN_KINASE_ST"/>
    <property type="match status" value="1"/>
</dbReference>
<dbReference type="SMART" id="SM00220">
    <property type="entry name" value="S_TKc"/>
    <property type="match status" value="1"/>
</dbReference>
<dbReference type="InterPro" id="IPR008271">
    <property type="entry name" value="Ser/Thr_kinase_AS"/>
</dbReference>
<evidence type="ECO:0000256" key="6">
    <source>
        <dbReference type="ARBA" id="ARBA00022840"/>
    </source>
</evidence>
<dbReference type="Gene3D" id="1.10.510.10">
    <property type="entry name" value="Transferase(Phosphotransferase) domain 1"/>
    <property type="match status" value="1"/>
</dbReference>
<dbReference type="Proteomes" id="UP001162031">
    <property type="component" value="Unassembled WGS sequence"/>
</dbReference>
<dbReference type="PROSITE" id="PS50078">
    <property type="entry name" value="POLO_BOX"/>
    <property type="match status" value="2"/>
</dbReference>
<dbReference type="InterPro" id="IPR017441">
    <property type="entry name" value="Protein_kinase_ATP_BS"/>
</dbReference>
<dbReference type="InterPro" id="IPR000719">
    <property type="entry name" value="Prot_kinase_dom"/>
</dbReference>
<evidence type="ECO:0000259" key="11">
    <source>
        <dbReference type="PROSITE" id="PS50078"/>
    </source>
</evidence>
<dbReference type="CDD" id="cd13117">
    <property type="entry name" value="POLO_box_2"/>
    <property type="match status" value="1"/>
</dbReference>
<dbReference type="GO" id="GO:0004674">
    <property type="term" value="F:protein serine/threonine kinase activity"/>
    <property type="evidence" value="ECO:0007669"/>
    <property type="project" value="UniProtKB-KW"/>
</dbReference>
<dbReference type="PROSITE" id="PS00107">
    <property type="entry name" value="PROTEIN_KINASE_ATP"/>
    <property type="match status" value="1"/>
</dbReference>
<evidence type="ECO:0000256" key="7">
    <source>
        <dbReference type="PROSITE-ProRule" id="PRU10141"/>
    </source>
</evidence>
<dbReference type="EC" id="2.7.11.21" evidence="8"/>
<comment type="catalytic activity">
    <reaction evidence="8">
        <text>L-threonyl-[protein] + ATP = O-phospho-L-threonyl-[protein] + ADP + H(+)</text>
        <dbReference type="Rhea" id="RHEA:46608"/>
        <dbReference type="Rhea" id="RHEA-COMP:11060"/>
        <dbReference type="Rhea" id="RHEA-COMP:11605"/>
        <dbReference type="ChEBI" id="CHEBI:15378"/>
        <dbReference type="ChEBI" id="CHEBI:30013"/>
        <dbReference type="ChEBI" id="CHEBI:30616"/>
        <dbReference type="ChEBI" id="CHEBI:61977"/>
        <dbReference type="ChEBI" id="CHEBI:456216"/>
        <dbReference type="EC" id="2.7.11.21"/>
    </reaction>
</comment>
<keyword evidence="13" id="KW-1185">Reference proteome</keyword>
<dbReference type="FunFam" id="1.10.510.10:FF:000843">
    <property type="entry name" value="Serine/threonine-protein kinase PLK"/>
    <property type="match status" value="1"/>
</dbReference>
<dbReference type="Gene3D" id="3.30.200.20">
    <property type="entry name" value="Phosphorylase Kinase, domain 1"/>
    <property type="match status" value="1"/>
</dbReference>
<evidence type="ECO:0000256" key="4">
    <source>
        <dbReference type="ARBA" id="ARBA00022741"/>
    </source>
</evidence>
<feature type="compositionally biased region" description="Low complexity" evidence="9">
    <location>
        <begin position="492"/>
        <end position="509"/>
    </location>
</feature>
<feature type="binding site" evidence="7">
    <location>
        <position position="171"/>
    </location>
    <ligand>
        <name>ATP</name>
        <dbReference type="ChEBI" id="CHEBI:30616"/>
    </ligand>
</feature>
<keyword evidence="6 7" id="KW-0067">ATP-binding</keyword>
<keyword evidence="5 8" id="KW-0418">Kinase</keyword>
<evidence type="ECO:0000313" key="12">
    <source>
        <dbReference type="EMBL" id="CAI5725653.1"/>
    </source>
</evidence>
<dbReference type="FunFam" id="3.30.200.20:FF:000091">
    <property type="entry name" value="Serine/threonine-protein kinase PLK"/>
    <property type="match status" value="1"/>
</dbReference>
<dbReference type="SUPFAM" id="SSF82615">
    <property type="entry name" value="Polo-box domain"/>
    <property type="match status" value="2"/>
</dbReference>
<dbReference type="Pfam" id="PF00659">
    <property type="entry name" value="POLO_box"/>
    <property type="match status" value="2"/>
</dbReference>
<dbReference type="PANTHER" id="PTHR24345:SF0">
    <property type="entry name" value="CELL CYCLE SERINE_THREONINE-PROTEIN KINASE CDC5_MSD2"/>
    <property type="match status" value="1"/>
</dbReference>
<feature type="domain" description="POLO box" evidence="11">
    <location>
        <begin position="588"/>
        <end position="673"/>
    </location>
</feature>
<dbReference type="InterPro" id="IPR011009">
    <property type="entry name" value="Kinase-like_dom_sf"/>
</dbReference>
<dbReference type="Pfam" id="PF00069">
    <property type="entry name" value="Pkinase"/>
    <property type="match status" value="1"/>
</dbReference>
<evidence type="ECO:0000313" key="13">
    <source>
        <dbReference type="Proteomes" id="UP001162031"/>
    </source>
</evidence>
<evidence type="ECO:0000256" key="1">
    <source>
        <dbReference type="ARBA" id="ARBA00022527"/>
    </source>
</evidence>
<evidence type="ECO:0000256" key="3">
    <source>
        <dbReference type="ARBA" id="ARBA00022737"/>
    </source>
</evidence>
<dbReference type="PROSITE" id="PS50011">
    <property type="entry name" value="PROTEIN_KINASE_DOM"/>
    <property type="match status" value="1"/>
</dbReference>
<feature type="domain" description="POLO box" evidence="11">
    <location>
        <begin position="720"/>
        <end position="801"/>
    </location>
</feature>
<keyword evidence="3" id="KW-0677">Repeat</keyword>
<keyword evidence="1 8" id="KW-0723">Serine/threonine-protein kinase</keyword>
<accession>A0AAV0TR52</accession>
<keyword evidence="2 8" id="KW-0808">Transferase</keyword>
<name>A0AAV0TR52_HYABA</name>
<keyword evidence="4 7" id="KW-0547">Nucleotide-binding</keyword>
<comment type="similarity">
    <text evidence="8">Belongs to the protein kinase superfamily. Ser/Thr protein kinase family. CDC5/Polo subfamily.</text>
</comment>
<evidence type="ECO:0000256" key="8">
    <source>
        <dbReference type="RuleBase" id="RU361162"/>
    </source>
</evidence>
<reference evidence="12" key="1">
    <citation type="submission" date="2022-12" db="EMBL/GenBank/DDBJ databases">
        <authorList>
            <person name="Webb A."/>
        </authorList>
    </citation>
    <scope>NUCLEOTIDE SEQUENCE</scope>
    <source>
        <strain evidence="12">Hp1</strain>
    </source>
</reference>
<dbReference type="Gene3D" id="3.30.1120.30">
    <property type="entry name" value="POLO box domain"/>
    <property type="match status" value="2"/>
</dbReference>
<protein>
    <recommendedName>
        <fullName evidence="8">Serine/threonine-protein kinase PLK</fullName>
        <ecNumber evidence="8">2.7.11.21</ecNumber>
    </recommendedName>
    <alternativeName>
        <fullName evidence="8">Polo-like kinase</fullName>
    </alternativeName>
</protein>
<comment type="caution">
    <text evidence="12">The sequence shown here is derived from an EMBL/GenBank/DDBJ whole genome shotgun (WGS) entry which is preliminary data.</text>
</comment>
<evidence type="ECO:0000256" key="9">
    <source>
        <dbReference type="SAM" id="MobiDB-lite"/>
    </source>
</evidence>
<evidence type="ECO:0000256" key="2">
    <source>
        <dbReference type="ARBA" id="ARBA00022679"/>
    </source>
</evidence>
<dbReference type="InterPro" id="IPR033695">
    <property type="entry name" value="POLO_box_2"/>
</dbReference>
<dbReference type="CDD" id="cd14099">
    <property type="entry name" value="STKc_PLK"/>
    <property type="match status" value="1"/>
</dbReference>
<evidence type="ECO:0000256" key="5">
    <source>
        <dbReference type="ARBA" id="ARBA00022777"/>
    </source>
</evidence>
<dbReference type="PANTHER" id="PTHR24345">
    <property type="entry name" value="SERINE/THREONINE-PROTEIN KINASE PLK"/>
    <property type="match status" value="1"/>
</dbReference>
<feature type="region of interest" description="Disordered" evidence="9">
    <location>
        <begin position="1"/>
        <end position="115"/>
    </location>
</feature>
<dbReference type="InterPro" id="IPR000959">
    <property type="entry name" value="POLO_box_dom"/>
</dbReference>
<feature type="region of interest" description="Disordered" evidence="9">
    <location>
        <begin position="486"/>
        <end position="518"/>
    </location>
</feature>
<dbReference type="GO" id="GO:0005524">
    <property type="term" value="F:ATP binding"/>
    <property type="evidence" value="ECO:0007669"/>
    <property type="project" value="UniProtKB-UniRule"/>
</dbReference>
<dbReference type="SUPFAM" id="SSF56112">
    <property type="entry name" value="Protein kinase-like (PK-like)"/>
    <property type="match status" value="1"/>
</dbReference>
<dbReference type="AlphaFoldDB" id="A0AAV0TR52"/>
<dbReference type="EMBL" id="CANTFL010000608">
    <property type="protein sequence ID" value="CAI5725653.1"/>
    <property type="molecule type" value="Genomic_DNA"/>
</dbReference>
<dbReference type="InterPro" id="IPR033701">
    <property type="entry name" value="POLO_box_1"/>
</dbReference>
<feature type="compositionally biased region" description="Basic and acidic residues" evidence="9">
    <location>
        <begin position="34"/>
        <end position="45"/>
    </location>
</feature>
<dbReference type="InterPro" id="IPR036947">
    <property type="entry name" value="POLO_box_dom_sf"/>
</dbReference>
<evidence type="ECO:0000259" key="10">
    <source>
        <dbReference type="PROSITE" id="PS50011"/>
    </source>
</evidence>
<dbReference type="GO" id="GO:0005634">
    <property type="term" value="C:nucleus"/>
    <property type="evidence" value="ECO:0007669"/>
    <property type="project" value="TreeGrafter"/>
</dbReference>
<organism evidence="12 13">
    <name type="scientific">Hyaloperonospora brassicae</name>
    <name type="common">Brassica downy mildew</name>
    <name type="synonym">Peronospora brassicae</name>
    <dbReference type="NCBI Taxonomy" id="162125"/>
    <lineage>
        <taxon>Eukaryota</taxon>
        <taxon>Sar</taxon>
        <taxon>Stramenopiles</taxon>
        <taxon>Oomycota</taxon>
        <taxon>Peronosporomycetes</taxon>
        <taxon>Peronosporales</taxon>
        <taxon>Peronosporaceae</taxon>
        <taxon>Hyaloperonospora</taxon>
    </lineage>
</organism>
<proteinExistence type="inferred from homology"/>